<proteinExistence type="predicted"/>
<dbReference type="Proteomes" id="UP001461498">
    <property type="component" value="Unassembled WGS sequence"/>
</dbReference>
<evidence type="ECO:0000313" key="1">
    <source>
        <dbReference type="EMBL" id="KAK9511413.1"/>
    </source>
</evidence>
<name>A0AAW1DQG8_9HEMI</name>
<dbReference type="AlphaFoldDB" id="A0AAW1DQG8"/>
<evidence type="ECO:0000313" key="2">
    <source>
        <dbReference type="Proteomes" id="UP001461498"/>
    </source>
</evidence>
<dbReference type="EMBL" id="JAPXFL010000001">
    <property type="protein sequence ID" value="KAK9511413.1"/>
    <property type="molecule type" value="Genomic_DNA"/>
</dbReference>
<protein>
    <submittedName>
        <fullName evidence="1">Uncharacterized protein</fullName>
    </submittedName>
</protein>
<accession>A0AAW1DQG8</accession>
<organism evidence="1 2">
    <name type="scientific">Rhynocoris fuscipes</name>
    <dbReference type="NCBI Taxonomy" id="488301"/>
    <lineage>
        <taxon>Eukaryota</taxon>
        <taxon>Metazoa</taxon>
        <taxon>Ecdysozoa</taxon>
        <taxon>Arthropoda</taxon>
        <taxon>Hexapoda</taxon>
        <taxon>Insecta</taxon>
        <taxon>Pterygota</taxon>
        <taxon>Neoptera</taxon>
        <taxon>Paraneoptera</taxon>
        <taxon>Hemiptera</taxon>
        <taxon>Heteroptera</taxon>
        <taxon>Panheteroptera</taxon>
        <taxon>Cimicomorpha</taxon>
        <taxon>Reduviidae</taxon>
        <taxon>Harpactorinae</taxon>
        <taxon>Harpactorini</taxon>
        <taxon>Rhynocoris</taxon>
    </lineage>
</organism>
<reference evidence="1 2" key="1">
    <citation type="submission" date="2022-12" db="EMBL/GenBank/DDBJ databases">
        <title>Chromosome-level genome assembly of true bugs.</title>
        <authorList>
            <person name="Ma L."/>
            <person name="Li H."/>
        </authorList>
    </citation>
    <scope>NUCLEOTIDE SEQUENCE [LARGE SCALE GENOMIC DNA]</scope>
    <source>
        <strain evidence="1">Lab_2022b</strain>
    </source>
</reference>
<gene>
    <name evidence="1" type="ORF">O3M35_000074</name>
</gene>
<comment type="caution">
    <text evidence="1">The sequence shown here is derived from an EMBL/GenBank/DDBJ whole genome shotgun (WGS) entry which is preliminary data.</text>
</comment>
<keyword evidence="2" id="KW-1185">Reference proteome</keyword>
<sequence>MQLLHRPRSKGANNLVQRVLSGIVASFLDEFAKLTRLLFQDFVDSTQQSSTWSYPVILTHHANQSDVSNEYNYVNTIHKSFYANQNKDKDANVDVPLGCHHLMADVSIDTDDVFVSNGNNANSNVNDANDTPFAPCKRHTISHLVLLPERGAETLLPSYAGPKFSYREDAV</sequence>